<proteinExistence type="inferred from homology"/>
<accession>A0A8J5L2F2</accession>
<evidence type="ECO:0000313" key="3">
    <source>
        <dbReference type="Proteomes" id="UP000734854"/>
    </source>
</evidence>
<name>A0A8J5L2F2_ZINOF</name>
<protein>
    <submittedName>
        <fullName evidence="2">Uncharacterized protein</fullName>
    </submittedName>
</protein>
<dbReference type="EMBL" id="JACMSC010000010">
    <property type="protein sequence ID" value="KAG6502827.1"/>
    <property type="molecule type" value="Genomic_DNA"/>
</dbReference>
<evidence type="ECO:0000256" key="1">
    <source>
        <dbReference type="ARBA" id="ARBA00008013"/>
    </source>
</evidence>
<dbReference type="InterPro" id="IPR039274">
    <property type="entry name" value="FPF1"/>
</dbReference>
<organism evidence="2 3">
    <name type="scientific">Zingiber officinale</name>
    <name type="common">Ginger</name>
    <name type="synonym">Amomum zingiber</name>
    <dbReference type="NCBI Taxonomy" id="94328"/>
    <lineage>
        <taxon>Eukaryota</taxon>
        <taxon>Viridiplantae</taxon>
        <taxon>Streptophyta</taxon>
        <taxon>Embryophyta</taxon>
        <taxon>Tracheophyta</taxon>
        <taxon>Spermatophyta</taxon>
        <taxon>Magnoliopsida</taxon>
        <taxon>Liliopsida</taxon>
        <taxon>Zingiberales</taxon>
        <taxon>Zingiberaceae</taxon>
        <taxon>Zingiber</taxon>
    </lineage>
</organism>
<sequence length="182" mass="21274">MSDVWEFKNGVMRIVEMENLGGRRPQQLLVYLQTEKLITSHQMLEDRLRDEGWVHYLEMPPELIEYHRGPDKITSSPFPRTSPGQFLSSEQALPCDYEQTLLYTIRAPNLGMVLSSSSGVMSEVWKFKNGVMRKVENPDSRRPRKVLVYLPTVEVITSHQMLENRLRDEGWVHYPDMQPELI</sequence>
<evidence type="ECO:0000313" key="2">
    <source>
        <dbReference type="EMBL" id="KAG6502827.1"/>
    </source>
</evidence>
<dbReference type="AlphaFoldDB" id="A0A8J5L2F2"/>
<dbReference type="GO" id="GO:0009909">
    <property type="term" value="P:regulation of flower development"/>
    <property type="evidence" value="ECO:0007669"/>
    <property type="project" value="InterPro"/>
</dbReference>
<dbReference type="Proteomes" id="UP000734854">
    <property type="component" value="Unassembled WGS sequence"/>
</dbReference>
<keyword evidence="3" id="KW-1185">Reference proteome</keyword>
<gene>
    <name evidence="2" type="ORF">ZIOFF_035115</name>
</gene>
<comment type="similarity">
    <text evidence="1">Belongs to the FPF1 family.</text>
</comment>
<dbReference type="PANTHER" id="PTHR33433">
    <property type="entry name" value="FLOWERING-PROMOTING FACTOR 1-LIKE PROTEIN 1"/>
    <property type="match status" value="1"/>
</dbReference>
<comment type="caution">
    <text evidence="2">The sequence shown here is derived from an EMBL/GenBank/DDBJ whole genome shotgun (WGS) entry which is preliminary data.</text>
</comment>
<reference evidence="2 3" key="1">
    <citation type="submission" date="2020-08" db="EMBL/GenBank/DDBJ databases">
        <title>Plant Genome Project.</title>
        <authorList>
            <person name="Zhang R.-G."/>
        </authorList>
    </citation>
    <scope>NUCLEOTIDE SEQUENCE [LARGE SCALE GENOMIC DNA]</scope>
    <source>
        <tissue evidence="2">Rhizome</tissue>
    </source>
</reference>